<keyword evidence="16" id="KW-1185">Reference proteome</keyword>
<evidence type="ECO:0000256" key="4">
    <source>
        <dbReference type="ARBA" id="ARBA00022645"/>
    </source>
</evidence>
<feature type="domain" description="Glycosyl transferase family 51" evidence="13">
    <location>
        <begin position="33"/>
        <end position="195"/>
    </location>
</feature>
<evidence type="ECO:0000313" key="15">
    <source>
        <dbReference type="EMBL" id="SEQ04500.1"/>
    </source>
</evidence>
<dbReference type="SUPFAM" id="SSF56601">
    <property type="entry name" value="beta-lactamase/transpeptidase-like"/>
    <property type="match status" value="1"/>
</dbReference>
<comment type="pathway">
    <text evidence="1">Cell wall biogenesis; peptidoglycan biosynthesis.</text>
</comment>
<keyword evidence="8" id="KW-0378">Hydrolase</keyword>
<dbReference type="Proteomes" id="UP000199021">
    <property type="component" value="Unassembled WGS sequence"/>
</dbReference>
<name>A0A1H9CTF3_9BACT</name>
<dbReference type="Pfam" id="PF00912">
    <property type="entry name" value="Transgly"/>
    <property type="match status" value="1"/>
</dbReference>
<evidence type="ECO:0000256" key="2">
    <source>
        <dbReference type="ARBA" id="ARBA00007090"/>
    </source>
</evidence>
<comment type="similarity">
    <text evidence="3">In the N-terminal section; belongs to the glycosyltransferase 51 family.</text>
</comment>
<dbReference type="PANTHER" id="PTHR32282">
    <property type="entry name" value="BINDING PROTEIN TRANSPEPTIDASE, PUTATIVE-RELATED"/>
    <property type="match status" value="1"/>
</dbReference>
<evidence type="ECO:0000256" key="7">
    <source>
        <dbReference type="ARBA" id="ARBA00022679"/>
    </source>
</evidence>
<evidence type="ECO:0000256" key="8">
    <source>
        <dbReference type="ARBA" id="ARBA00022801"/>
    </source>
</evidence>
<dbReference type="Pfam" id="PF00905">
    <property type="entry name" value="Transpeptidase"/>
    <property type="match status" value="1"/>
</dbReference>
<comment type="catalytic activity">
    <reaction evidence="11">
        <text>[GlcNAc-(1-&gt;4)-Mur2Ac(oyl-L-Ala-gamma-D-Glu-L-Lys-D-Ala-D-Ala)](n)-di-trans,octa-cis-undecaprenyl diphosphate + beta-D-GlcNAc-(1-&gt;4)-Mur2Ac(oyl-L-Ala-gamma-D-Glu-L-Lys-D-Ala-D-Ala)-di-trans,octa-cis-undecaprenyl diphosphate = [GlcNAc-(1-&gt;4)-Mur2Ac(oyl-L-Ala-gamma-D-Glu-L-Lys-D-Ala-D-Ala)](n+1)-di-trans,octa-cis-undecaprenyl diphosphate + di-trans,octa-cis-undecaprenyl diphosphate + H(+)</text>
        <dbReference type="Rhea" id="RHEA:23708"/>
        <dbReference type="Rhea" id="RHEA-COMP:9602"/>
        <dbReference type="Rhea" id="RHEA-COMP:9603"/>
        <dbReference type="ChEBI" id="CHEBI:15378"/>
        <dbReference type="ChEBI" id="CHEBI:58405"/>
        <dbReference type="ChEBI" id="CHEBI:60033"/>
        <dbReference type="ChEBI" id="CHEBI:78435"/>
        <dbReference type="EC" id="2.4.99.28"/>
    </reaction>
</comment>
<sequence length="761" mass="83922">MPRPLFDAPLSTQLLSAEGELLSARIAADGQWRMPAADSVSSRLKAAVLVYEDRRFRQHWGVSLSGIGRAIRDNWQAGAVVSGGSTITMQVARMARGNKSRTLGQKVMEALWATRMEWRYDKDEILAFWLANAPFGGNVVGAEAAARRYYGRSPEELSWAEAATLAVLPNSPALIHPGRARDALRDKRDRLLDQLAAAGHCSSEEVGLARLEPLPERPHPLPREAGHLLERLRSDKGAGRYRSSLNAALQRRVAGMVREHHLALAGNGIHNAAAMVTEVSSGRVVAYVGNVPDLAPAFAPDVDVITSPRSPGSLLKPMLYALAQEEGRISSKQLLPDVPTSFGDFRPANFYRDYDGAVPADEALARSLNIPFVYLLQDYGTERFHAALREYGFKQLLRGPDHYGLSLVLGGGEITMEEINAWFLGMARQQRYFYERQGWYAEADFQPATLLDAESRDPLADLNQVAGAVGAGAGFKTLEALTALNRPDETGASHRFSSHQKVAWKTGTSFGFRDAWAVGCTPAYVVSVWTGNADGEGRAGLVGVRAAAPLLFRILRALEQDGGEAPRWFEAPYDDMTEATVCQTSGYLAGPDCPTTAEWQAANAERASVCRFHQRIFTTPEGDYRVNQDCAPGQLVTGRQFQLPSRQAYFYRRRHPEYRSLIPWHPDCANAADAGSPMQFIYPHGNGAISAGKNWHGEIEPVFFELSHQKEESTVHWHIDGEFMGSTTRFHSLAVEITEGRHTITVVDEDGARLERRFVVR</sequence>
<feature type="domain" description="Penicillin-binding C-terminal" evidence="14">
    <location>
        <begin position="671"/>
        <end position="758"/>
    </location>
</feature>
<dbReference type="SUPFAM" id="SSF53955">
    <property type="entry name" value="Lysozyme-like"/>
    <property type="match status" value="1"/>
</dbReference>
<dbReference type="PANTHER" id="PTHR32282:SF15">
    <property type="entry name" value="PENICILLIN-BINDING PROTEIN 1C"/>
    <property type="match status" value="1"/>
</dbReference>
<dbReference type="InterPro" id="IPR009647">
    <property type="entry name" value="PBP_C"/>
</dbReference>
<protein>
    <recommendedName>
        <fullName evidence="10">peptidoglycan glycosyltransferase</fullName>
        <ecNumber evidence="10">2.4.99.28</ecNumber>
    </recommendedName>
</protein>
<keyword evidence="7" id="KW-0808">Transferase</keyword>
<dbReference type="InterPro" id="IPR011815">
    <property type="entry name" value="PBP_1c"/>
</dbReference>
<evidence type="ECO:0000256" key="1">
    <source>
        <dbReference type="ARBA" id="ARBA00004752"/>
    </source>
</evidence>
<dbReference type="InParanoid" id="A0A1H9CTF3"/>
<proteinExistence type="inferred from homology"/>
<dbReference type="GO" id="GO:0004180">
    <property type="term" value="F:carboxypeptidase activity"/>
    <property type="evidence" value="ECO:0007669"/>
    <property type="project" value="UniProtKB-KW"/>
</dbReference>
<gene>
    <name evidence="15" type="ORF">SAMN05444359_10511</name>
</gene>
<dbReference type="Pfam" id="PF06832">
    <property type="entry name" value="BiPBP_C"/>
    <property type="match status" value="1"/>
</dbReference>
<dbReference type="EC" id="2.4.99.28" evidence="10"/>
<dbReference type="NCBIfam" id="TIGR02073">
    <property type="entry name" value="PBP_1c"/>
    <property type="match status" value="1"/>
</dbReference>
<dbReference type="InterPro" id="IPR050396">
    <property type="entry name" value="Glycosyltr_51/Transpeptidase"/>
</dbReference>
<dbReference type="GO" id="GO:0008658">
    <property type="term" value="F:penicillin binding"/>
    <property type="evidence" value="ECO:0007669"/>
    <property type="project" value="InterPro"/>
</dbReference>
<dbReference type="STRING" id="478744.SAMN05444359_10511"/>
<dbReference type="InterPro" id="IPR012338">
    <property type="entry name" value="Beta-lactam/transpept-like"/>
</dbReference>
<evidence type="ECO:0000259" key="13">
    <source>
        <dbReference type="Pfam" id="PF00912"/>
    </source>
</evidence>
<dbReference type="EMBL" id="FOFB01000005">
    <property type="protein sequence ID" value="SEQ04500.1"/>
    <property type="molecule type" value="Genomic_DNA"/>
</dbReference>
<evidence type="ECO:0000256" key="5">
    <source>
        <dbReference type="ARBA" id="ARBA00022670"/>
    </source>
</evidence>
<dbReference type="GO" id="GO:0009252">
    <property type="term" value="P:peptidoglycan biosynthetic process"/>
    <property type="evidence" value="ECO:0007669"/>
    <property type="project" value="InterPro"/>
</dbReference>
<dbReference type="InterPro" id="IPR001460">
    <property type="entry name" value="PCN-bd_Tpept"/>
</dbReference>
<keyword evidence="5" id="KW-0645">Protease</keyword>
<evidence type="ECO:0000259" key="12">
    <source>
        <dbReference type="Pfam" id="PF00905"/>
    </source>
</evidence>
<keyword evidence="4" id="KW-0121">Carboxypeptidase</keyword>
<dbReference type="GO" id="GO:0030288">
    <property type="term" value="C:outer membrane-bounded periplasmic space"/>
    <property type="evidence" value="ECO:0007669"/>
    <property type="project" value="TreeGrafter"/>
</dbReference>
<evidence type="ECO:0000259" key="14">
    <source>
        <dbReference type="Pfam" id="PF06832"/>
    </source>
</evidence>
<dbReference type="Gene3D" id="3.40.710.10">
    <property type="entry name" value="DD-peptidase/beta-lactamase superfamily"/>
    <property type="match status" value="1"/>
</dbReference>
<dbReference type="Gene3D" id="1.10.3810.10">
    <property type="entry name" value="Biosynthetic peptidoglycan transglycosylase-like"/>
    <property type="match status" value="1"/>
</dbReference>
<organism evidence="15 16">
    <name type="scientific">Neolewinella agarilytica</name>
    <dbReference type="NCBI Taxonomy" id="478744"/>
    <lineage>
        <taxon>Bacteria</taxon>
        <taxon>Pseudomonadati</taxon>
        <taxon>Bacteroidota</taxon>
        <taxon>Saprospiria</taxon>
        <taxon>Saprospirales</taxon>
        <taxon>Lewinellaceae</taxon>
        <taxon>Neolewinella</taxon>
    </lineage>
</organism>
<evidence type="ECO:0000256" key="10">
    <source>
        <dbReference type="ARBA" id="ARBA00044770"/>
    </source>
</evidence>
<dbReference type="RefSeq" id="WP_175489263.1">
    <property type="nucleotide sequence ID" value="NZ_FOFB01000005.1"/>
</dbReference>
<evidence type="ECO:0000256" key="11">
    <source>
        <dbReference type="ARBA" id="ARBA00049902"/>
    </source>
</evidence>
<reference evidence="16" key="1">
    <citation type="submission" date="2016-10" db="EMBL/GenBank/DDBJ databases">
        <authorList>
            <person name="Varghese N."/>
            <person name="Submissions S."/>
        </authorList>
    </citation>
    <scope>NUCLEOTIDE SEQUENCE [LARGE SCALE GENOMIC DNA]</scope>
    <source>
        <strain evidence="16">DSM 24740</strain>
    </source>
</reference>
<dbReference type="InterPro" id="IPR001264">
    <property type="entry name" value="Glyco_trans_51"/>
</dbReference>
<evidence type="ECO:0000256" key="9">
    <source>
        <dbReference type="ARBA" id="ARBA00023268"/>
    </source>
</evidence>
<evidence type="ECO:0000313" key="16">
    <source>
        <dbReference type="Proteomes" id="UP000199021"/>
    </source>
</evidence>
<dbReference type="InterPro" id="IPR036950">
    <property type="entry name" value="PBP_transglycosylase"/>
</dbReference>
<dbReference type="GO" id="GO:0006508">
    <property type="term" value="P:proteolysis"/>
    <property type="evidence" value="ECO:0007669"/>
    <property type="project" value="UniProtKB-KW"/>
</dbReference>
<comment type="similarity">
    <text evidence="2">In the C-terminal section; belongs to the transpeptidase family.</text>
</comment>
<keyword evidence="6" id="KW-0328">Glycosyltransferase</keyword>
<evidence type="ECO:0000256" key="3">
    <source>
        <dbReference type="ARBA" id="ARBA00007739"/>
    </source>
</evidence>
<keyword evidence="9" id="KW-0511">Multifunctional enzyme</keyword>
<dbReference type="AlphaFoldDB" id="A0A1H9CTF3"/>
<feature type="domain" description="Penicillin-binding protein transpeptidase" evidence="12">
    <location>
        <begin position="273"/>
        <end position="404"/>
    </location>
</feature>
<dbReference type="GO" id="GO:0008955">
    <property type="term" value="F:peptidoglycan glycosyltransferase activity"/>
    <property type="evidence" value="ECO:0007669"/>
    <property type="project" value="UniProtKB-EC"/>
</dbReference>
<evidence type="ECO:0000256" key="6">
    <source>
        <dbReference type="ARBA" id="ARBA00022676"/>
    </source>
</evidence>
<accession>A0A1H9CTF3</accession>
<dbReference type="InterPro" id="IPR023346">
    <property type="entry name" value="Lysozyme-like_dom_sf"/>
</dbReference>